<dbReference type="Gene3D" id="3.50.50.60">
    <property type="entry name" value="FAD/NAD(P)-binding domain"/>
    <property type="match status" value="1"/>
</dbReference>
<protein>
    <submittedName>
        <fullName evidence="2">Squalene-associated FAD-dependent desaturase</fullName>
        <ecNumber evidence="2">1.3.5.6</ecNumber>
    </submittedName>
</protein>
<dbReference type="STRING" id="981222.Cabther_B0750"/>
<gene>
    <name evidence="2" type="ordered locus">Cabther_B0750</name>
</gene>
<dbReference type="Proteomes" id="UP000006791">
    <property type="component" value="Chromosome 2"/>
</dbReference>
<dbReference type="KEGG" id="ctm:Cabther_B0750"/>
<evidence type="ECO:0000259" key="1">
    <source>
        <dbReference type="Pfam" id="PF01593"/>
    </source>
</evidence>
<keyword evidence="3" id="KW-1185">Reference proteome</keyword>
<dbReference type="Pfam" id="PF01593">
    <property type="entry name" value="Amino_oxidase"/>
    <property type="match status" value="1"/>
</dbReference>
<dbReference type="EC" id="1.3.5.6" evidence="2"/>
<dbReference type="InterPro" id="IPR017830">
    <property type="entry name" value="SQase_HpnE"/>
</dbReference>
<proteinExistence type="predicted"/>
<dbReference type="PANTHER" id="PTHR42923:SF47">
    <property type="entry name" value="BLR3003 PROTEIN"/>
    <property type="match status" value="1"/>
</dbReference>
<dbReference type="HOGENOM" id="CLU_022687_2_0_0"/>
<dbReference type="InterPro" id="IPR050464">
    <property type="entry name" value="Zeta_carotene_desat/Oxidored"/>
</dbReference>
<dbReference type="PANTHER" id="PTHR42923">
    <property type="entry name" value="PROTOPORPHYRINOGEN OXIDASE"/>
    <property type="match status" value="1"/>
</dbReference>
<sequence length="462" mass="49993">MVMRPFHCIVIGGGFAGLSAATALAERGVRVTVLERRPRLGGRAYSFRDEVTGDTVDNGQHLMMGCYHETLRFLERIGSRHLVRTFDAPRVDFLAPEGAASFRCPPLPAPLHLLGGLLGLGGLSLRDKLGLLRLGWNLYRHKHHYRTRLADLTAAEWLDDCGQSARMRRRFWDPLIMATLNETPERAAAVLLMRVLQQGFGGSFEDARLAVSTVGLSELYTGQAQRFIEARGGSVRCQATVKTLAVEQGRFRGVILANGEMLPGDACISTAPYHDVARYAGTLIPAAAQLTSSPIVSVNLWFDRPVLEAPFVGLLGTTMQWAFDKRALTTPVSPYYHVSLVISAARETAQLPSKALIDLALSDLNRVMSKVNTARLVHARVIKEQHATFAATPAAEKLRPAHETGIAGLYLAGDWTDTGLPATIESAVASGHACAERVWAACAVTSPEGFSLPAHRAAVSAG</sequence>
<dbReference type="OrthoDB" id="9814556at2"/>
<reference evidence="2 3" key="1">
    <citation type="journal article" date="2012" name="Environ. Microbiol.">
        <title>Complete genome of Candidatus Chloracidobacterium thermophilum, a chlorophyll-based photoheterotroph belonging to the phylum Acidobacteria.</title>
        <authorList>
            <person name="Garcia Costas A.M."/>
            <person name="Liu Z."/>
            <person name="Tomsho L.P."/>
            <person name="Schuster S.C."/>
            <person name="Ward D.M."/>
            <person name="Bryant D.A."/>
        </authorList>
    </citation>
    <scope>NUCLEOTIDE SEQUENCE [LARGE SCALE GENOMIC DNA]</scope>
    <source>
        <strain evidence="2 3">B</strain>
    </source>
</reference>
<name>G2LL71_CHLTF</name>
<dbReference type="AlphaFoldDB" id="G2LL71"/>
<keyword evidence="2" id="KW-0560">Oxidoreductase</keyword>
<dbReference type="NCBIfam" id="TIGR03467">
    <property type="entry name" value="HpnE"/>
    <property type="match status" value="1"/>
</dbReference>
<evidence type="ECO:0000313" key="3">
    <source>
        <dbReference type="Proteomes" id="UP000006791"/>
    </source>
</evidence>
<dbReference type="InterPro" id="IPR036188">
    <property type="entry name" value="FAD/NAD-bd_sf"/>
</dbReference>
<evidence type="ECO:0000313" key="2">
    <source>
        <dbReference type="EMBL" id="AEP13747.1"/>
    </source>
</evidence>
<dbReference type="GO" id="GO:0016719">
    <property type="term" value="F:9,9'-di-cis-zeta-carotene desaturase activity"/>
    <property type="evidence" value="ECO:0007669"/>
    <property type="project" value="UniProtKB-EC"/>
</dbReference>
<dbReference type="EMBL" id="CP002515">
    <property type="protein sequence ID" value="AEP13747.1"/>
    <property type="molecule type" value="Genomic_DNA"/>
</dbReference>
<dbReference type="InterPro" id="IPR002937">
    <property type="entry name" value="Amino_oxidase"/>
</dbReference>
<organism evidence="2 3">
    <name type="scientific">Chloracidobacterium thermophilum (strain B)</name>
    <dbReference type="NCBI Taxonomy" id="981222"/>
    <lineage>
        <taxon>Bacteria</taxon>
        <taxon>Pseudomonadati</taxon>
        <taxon>Acidobacteriota</taxon>
        <taxon>Terriglobia</taxon>
        <taxon>Terriglobales</taxon>
        <taxon>Acidobacteriaceae</taxon>
        <taxon>Chloracidobacterium</taxon>
    </lineage>
</organism>
<accession>G2LL71</accession>
<dbReference type="SUPFAM" id="SSF51905">
    <property type="entry name" value="FAD/NAD(P)-binding domain"/>
    <property type="match status" value="1"/>
</dbReference>
<feature type="domain" description="Amine oxidase" evidence="1">
    <location>
        <begin position="15"/>
        <end position="438"/>
    </location>
</feature>